<dbReference type="NCBIfam" id="TIGR00229">
    <property type="entry name" value="sensory_box"/>
    <property type="match status" value="2"/>
</dbReference>
<evidence type="ECO:0000256" key="2">
    <source>
        <dbReference type="ARBA" id="ARBA00022840"/>
    </source>
</evidence>
<keyword evidence="5" id="KW-0804">Transcription</keyword>
<gene>
    <name evidence="9" type="ORF">ACFSKL_11450</name>
</gene>
<evidence type="ECO:0000313" key="9">
    <source>
        <dbReference type="EMBL" id="MFD2035412.1"/>
    </source>
</evidence>
<sequence>MKSKDPVTKELLFEDLPYEVIWLDKAGKVVYANNKLCKKLGYLPSEISRLSILDINPTLNDNVWKNHWQIIENKGSAVFQTVHMDKKGKFFDVEVFSTYFEENGKKYTWGIISDTTEFTFRKNLMESTEFAANVGGWELNVHNGTLVVTNQTLKLFNTTEKDDLQPKSLVNYFAETNSVESLMKSAIEDAIPFDEILETNEVKKRYIRVVCKPVLKEAKLYKITLVFQDISEQKSREKSLRLFKEIIDKSTDLIYVFNSNGDLLHYSESVKKQLGYTDEEINNTNIYRLDPSVSHELWHTQFAEVKQKGSMILDRLITRKDLTKFPVELISYHICYNNEDYNCAIVRDVSEKKARDLELYQALEEIKTLKNRLENENEYLQEEIKSNINFDKIICKSKSYGKVLKQVVQVAPTMATVLITGESGTGKELLANAIHSNSQRKDRPLIKVNCATLPKELIESELFGHKKGAFTGAISDKAGKFTLADGGTIFLDEIGELPIELQSKLLRVIQEGEFDTLGGTKTIKVDVRIIAATNRRLEDMIKEGSFREDLYYRLNVFPIYNIPLRERKEDIPLLAQFFLEKYGTKAGKAFKRLSKKTLDLLMDYNFPGNIRELENLIERAVIIESGSILDPGIWMPKSDIKAFSEKFKTFEDLQRDHIIDVLNHTDWRVTGDKGAATILNLKGKTLFAKMKRLGIEKQVSLKI</sequence>
<keyword evidence="2" id="KW-0067">ATP-binding</keyword>
<evidence type="ECO:0000256" key="5">
    <source>
        <dbReference type="ARBA" id="ARBA00023163"/>
    </source>
</evidence>
<keyword evidence="3" id="KW-0805">Transcription regulation</keyword>
<dbReference type="Gene3D" id="1.10.8.60">
    <property type="match status" value="1"/>
</dbReference>
<dbReference type="Proteomes" id="UP001597361">
    <property type="component" value="Unassembled WGS sequence"/>
</dbReference>
<feature type="domain" description="PAS" evidence="8">
    <location>
        <begin position="239"/>
        <end position="281"/>
    </location>
</feature>
<dbReference type="Gene3D" id="3.30.450.20">
    <property type="entry name" value="PAS domain"/>
    <property type="match status" value="2"/>
</dbReference>
<dbReference type="PROSITE" id="PS50112">
    <property type="entry name" value="PAS"/>
    <property type="match status" value="2"/>
</dbReference>
<dbReference type="PROSITE" id="PS00676">
    <property type="entry name" value="SIGMA54_INTERACT_2"/>
    <property type="match status" value="1"/>
</dbReference>
<keyword evidence="6" id="KW-0175">Coiled coil</keyword>
<dbReference type="InterPro" id="IPR002078">
    <property type="entry name" value="Sigma_54_int"/>
</dbReference>
<keyword evidence="1" id="KW-0547">Nucleotide-binding</keyword>
<dbReference type="InterPro" id="IPR025943">
    <property type="entry name" value="Sigma_54_int_dom_ATP-bd_2"/>
</dbReference>
<dbReference type="PANTHER" id="PTHR32071:SF117">
    <property type="entry name" value="PTS-DEPENDENT DIHYDROXYACETONE KINASE OPERON REGULATORY PROTEIN-RELATED"/>
    <property type="match status" value="1"/>
</dbReference>
<feature type="domain" description="PAS" evidence="8">
    <location>
        <begin position="12"/>
        <end position="47"/>
    </location>
</feature>
<evidence type="ECO:0000313" key="10">
    <source>
        <dbReference type="Proteomes" id="UP001597361"/>
    </source>
</evidence>
<dbReference type="RefSeq" id="WP_376886373.1">
    <property type="nucleotide sequence ID" value="NZ_JBHUHR010000031.1"/>
</dbReference>
<dbReference type="SMART" id="SM00382">
    <property type="entry name" value="AAA"/>
    <property type="match status" value="1"/>
</dbReference>
<feature type="domain" description="Sigma-54 factor interaction" evidence="7">
    <location>
        <begin position="393"/>
        <end position="622"/>
    </location>
</feature>
<dbReference type="InterPro" id="IPR025944">
    <property type="entry name" value="Sigma_54_int_dom_CS"/>
</dbReference>
<dbReference type="Pfam" id="PF13426">
    <property type="entry name" value="PAS_9"/>
    <property type="match status" value="2"/>
</dbReference>
<dbReference type="SUPFAM" id="SSF52540">
    <property type="entry name" value="P-loop containing nucleoside triphosphate hydrolases"/>
    <property type="match status" value="1"/>
</dbReference>
<feature type="coiled-coil region" evidence="6">
    <location>
        <begin position="359"/>
        <end position="386"/>
    </location>
</feature>
<reference evidence="10" key="1">
    <citation type="journal article" date="2019" name="Int. J. Syst. Evol. Microbiol.">
        <title>The Global Catalogue of Microorganisms (GCM) 10K type strain sequencing project: providing services to taxonomists for standard genome sequencing and annotation.</title>
        <authorList>
            <consortium name="The Broad Institute Genomics Platform"/>
            <consortium name="The Broad Institute Genome Sequencing Center for Infectious Disease"/>
            <person name="Wu L."/>
            <person name="Ma J."/>
        </authorList>
    </citation>
    <scope>NUCLEOTIDE SEQUENCE [LARGE SCALE GENOMIC DNA]</scope>
    <source>
        <strain evidence="10">CGMCC 1.15180</strain>
    </source>
</reference>
<evidence type="ECO:0000256" key="1">
    <source>
        <dbReference type="ARBA" id="ARBA00022741"/>
    </source>
</evidence>
<dbReference type="InterPro" id="IPR058031">
    <property type="entry name" value="AAA_lid_NorR"/>
</dbReference>
<comment type="caution">
    <text evidence="9">The sequence shown here is derived from an EMBL/GenBank/DDBJ whole genome shotgun (WGS) entry which is preliminary data.</text>
</comment>
<keyword evidence="10" id="KW-1185">Reference proteome</keyword>
<evidence type="ECO:0000256" key="3">
    <source>
        <dbReference type="ARBA" id="ARBA00023015"/>
    </source>
</evidence>
<proteinExistence type="predicted"/>
<dbReference type="Pfam" id="PF25601">
    <property type="entry name" value="AAA_lid_14"/>
    <property type="match status" value="1"/>
</dbReference>
<dbReference type="EMBL" id="JBHUHR010000031">
    <property type="protein sequence ID" value="MFD2035412.1"/>
    <property type="molecule type" value="Genomic_DNA"/>
</dbReference>
<organism evidence="9 10">
    <name type="scientific">Belliella marina</name>
    <dbReference type="NCBI Taxonomy" id="1644146"/>
    <lineage>
        <taxon>Bacteria</taxon>
        <taxon>Pseudomonadati</taxon>
        <taxon>Bacteroidota</taxon>
        <taxon>Cytophagia</taxon>
        <taxon>Cytophagales</taxon>
        <taxon>Cyclobacteriaceae</taxon>
        <taxon>Belliella</taxon>
    </lineage>
</organism>
<protein>
    <submittedName>
        <fullName evidence="9">Sigma 54-interacting transcriptional regulator</fullName>
    </submittedName>
</protein>
<dbReference type="PROSITE" id="PS00688">
    <property type="entry name" value="SIGMA54_INTERACT_3"/>
    <property type="match status" value="1"/>
</dbReference>
<dbReference type="PROSITE" id="PS50045">
    <property type="entry name" value="SIGMA54_INTERACT_4"/>
    <property type="match status" value="1"/>
</dbReference>
<dbReference type="Gene3D" id="1.10.10.60">
    <property type="entry name" value="Homeodomain-like"/>
    <property type="match status" value="1"/>
</dbReference>
<name>A0ABW4VPD9_9BACT</name>
<evidence type="ECO:0000256" key="6">
    <source>
        <dbReference type="SAM" id="Coils"/>
    </source>
</evidence>
<dbReference type="Pfam" id="PF00158">
    <property type="entry name" value="Sigma54_activat"/>
    <property type="match status" value="1"/>
</dbReference>
<dbReference type="InterPro" id="IPR003593">
    <property type="entry name" value="AAA+_ATPase"/>
</dbReference>
<dbReference type="Gene3D" id="3.40.50.300">
    <property type="entry name" value="P-loop containing nucleotide triphosphate hydrolases"/>
    <property type="match status" value="1"/>
</dbReference>
<dbReference type="InterPro" id="IPR027417">
    <property type="entry name" value="P-loop_NTPase"/>
</dbReference>
<dbReference type="PANTHER" id="PTHR32071">
    <property type="entry name" value="TRANSCRIPTIONAL REGULATORY PROTEIN"/>
    <property type="match status" value="1"/>
</dbReference>
<dbReference type="SMART" id="SM00091">
    <property type="entry name" value="PAS"/>
    <property type="match status" value="2"/>
</dbReference>
<dbReference type="InterPro" id="IPR000014">
    <property type="entry name" value="PAS"/>
</dbReference>
<evidence type="ECO:0000256" key="4">
    <source>
        <dbReference type="ARBA" id="ARBA00023125"/>
    </source>
</evidence>
<evidence type="ECO:0000259" key="8">
    <source>
        <dbReference type="PROSITE" id="PS50112"/>
    </source>
</evidence>
<evidence type="ECO:0000259" key="7">
    <source>
        <dbReference type="PROSITE" id="PS50045"/>
    </source>
</evidence>
<dbReference type="InterPro" id="IPR025662">
    <property type="entry name" value="Sigma_54_int_dom_ATP-bd_1"/>
</dbReference>
<dbReference type="CDD" id="cd00009">
    <property type="entry name" value="AAA"/>
    <property type="match status" value="1"/>
</dbReference>
<accession>A0ABW4VPD9</accession>
<dbReference type="PROSITE" id="PS00675">
    <property type="entry name" value="SIGMA54_INTERACT_1"/>
    <property type="match status" value="1"/>
</dbReference>
<dbReference type="SUPFAM" id="SSF55785">
    <property type="entry name" value="PYP-like sensor domain (PAS domain)"/>
    <property type="match status" value="2"/>
</dbReference>
<keyword evidence="4" id="KW-0238">DNA-binding</keyword>
<dbReference type="InterPro" id="IPR035965">
    <property type="entry name" value="PAS-like_dom_sf"/>
</dbReference>